<proteinExistence type="inferred from homology"/>
<keyword evidence="4 5" id="KW-0694">RNA-binding</keyword>
<organism evidence="7 8">
    <name type="scientific">Rhipicephalus microplus</name>
    <name type="common">Cattle tick</name>
    <name type="synonym">Boophilus microplus</name>
    <dbReference type="NCBI Taxonomy" id="6941"/>
    <lineage>
        <taxon>Eukaryota</taxon>
        <taxon>Metazoa</taxon>
        <taxon>Ecdysozoa</taxon>
        <taxon>Arthropoda</taxon>
        <taxon>Chelicerata</taxon>
        <taxon>Arachnida</taxon>
        <taxon>Acari</taxon>
        <taxon>Parasitiformes</taxon>
        <taxon>Ixodida</taxon>
        <taxon>Ixodoidea</taxon>
        <taxon>Ixodidae</taxon>
        <taxon>Rhipicephalinae</taxon>
        <taxon>Rhipicephalus</taxon>
        <taxon>Boophilus</taxon>
    </lineage>
</organism>
<dbReference type="GO" id="GO:0005634">
    <property type="term" value="C:nucleus"/>
    <property type="evidence" value="ECO:0007669"/>
    <property type="project" value="TreeGrafter"/>
</dbReference>
<dbReference type="InterPro" id="IPR001678">
    <property type="entry name" value="MeTrfase_RsmB-F_NOP2_dom"/>
</dbReference>
<dbReference type="Pfam" id="PF01189">
    <property type="entry name" value="Methyltr_RsmB-F"/>
    <property type="match status" value="1"/>
</dbReference>
<dbReference type="GO" id="GO:0016428">
    <property type="term" value="F:tRNA (cytidine-5-)-methyltransferase activity"/>
    <property type="evidence" value="ECO:0007669"/>
    <property type="project" value="TreeGrafter"/>
</dbReference>
<keyword evidence="1 5" id="KW-0489">Methyltransferase</keyword>
<reference evidence="7" key="1">
    <citation type="journal article" date="2020" name="Cell">
        <title>Large-Scale Comparative Analyses of Tick Genomes Elucidate Their Genetic Diversity and Vector Capacities.</title>
        <authorList>
            <consortium name="Tick Genome and Microbiome Consortium (TIGMIC)"/>
            <person name="Jia N."/>
            <person name="Wang J."/>
            <person name="Shi W."/>
            <person name="Du L."/>
            <person name="Sun Y."/>
            <person name="Zhan W."/>
            <person name="Jiang J.F."/>
            <person name="Wang Q."/>
            <person name="Zhang B."/>
            <person name="Ji P."/>
            <person name="Bell-Sakyi L."/>
            <person name="Cui X.M."/>
            <person name="Yuan T.T."/>
            <person name="Jiang B.G."/>
            <person name="Yang W.F."/>
            <person name="Lam T.T."/>
            <person name="Chang Q.C."/>
            <person name="Ding S.J."/>
            <person name="Wang X.J."/>
            <person name="Zhu J.G."/>
            <person name="Ruan X.D."/>
            <person name="Zhao L."/>
            <person name="Wei J.T."/>
            <person name="Ye R.Z."/>
            <person name="Que T.C."/>
            <person name="Du C.H."/>
            <person name="Zhou Y.H."/>
            <person name="Cheng J.X."/>
            <person name="Dai P.F."/>
            <person name="Guo W.B."/>
            <person name="Han X.H."/>
            <person name="Huang E.J."/>
            <person name="Li L.F."/>
            <person name="Wei W."/>
            <person name="Gao Y.C."/>
            <person name="Liu J.Z."/>
            <person name="Shao H.Z."/>
            <person name="Wang X."/>
            <person name="Wang C.C."/>
            <person name="Yang T.C."/>
            <person name="Huo Q.B."/>
            <person name="Li W."/>
            <person name="Chen H.Y."/>
            <person name="Chen S.E."/>
            <person name="Zhou L.G."/>
            <person name="Ni X.B."/>
            <person name="Tian J.H."/>
            <person name="Sheng Y."/>
            <person name="Liu T."/>
            <person name="Pan Y.S."/>
            <person name="Xia L.Y."/>
            <person name="Li J."/>
            <person name="Zhao F."/>
            <person name="Cao W.C."/>
        </authorList>
    </citation>
    <scope>NUCLEOTIDE SEQUENCE</scope>
    <source>
        <strain evidence="7">Rmic-2018</strain>
    </source>
</reference>
<protein>
    <recommendedName>
        <fullName evidence="6">SAM-dependent MTase RsmB/NOP-type domain-containing protein</fullName>
    </recommendedName>
</protein>
<dbReference type="EMBL" id="JABSTU010000010">
    <property type="protein sequence ID" value="KAH8018740.1"/>
    <property type="molecule type" value="Genomic_DNA"/>
</dbReference>
<evidence type="ECO:0000313" key="8">
    <source>
        <dbReference type="Proteomes" id="UP000821866"/>
    </source>
</evidence>
<evidence type="ECO:0000256" key="3">
    <source>
        <dbReference type="ARBA" id="ARBA00022691"/>
    </source>
</evidence>
<dbReference type="Gene3D" id="3.40.50.150">
    <property type="entry name" value="Vaccinia Virus protein VP39"/>
    <property type="match status" value="1"/>
</dbReference>
<dbReference type="VEuPathDB" id="VectorBase:LOC119176228"/>
<dbReference type="GO" id="GO:0030488">
    <property type="term" value="P:tRNA methylation"/>
    <property type="evidence" value="ECO:0007669"/>
    <property type="project" value="TreeGrafter"/>
</dbReference>
<keyword evidence="2 5" id="KW-0808">Transferase</keyword>
<name>A0A9J6D9C3_RHIMP</name>
<keyword evidence="8" id="KW-1185">Reference proteome</keyword>
<keyword evidence="3 5" id="KW-0949">S-adenosyl-L-methionine</keyword>
<dbReference type="AlphaFoldDB" id="A0A9J6D9C3"/>
<evidence type="ECO:0000256" key="5">
    <source>
        <dbReference type="PROSITE-ProRule" id="PRU01023"/>
    </source>
</evidence>
<evidence type="ECO:0000313" key="7">
    <source>
        <dbReference type="EMBL" id="KAH8018740.1"/>
    </source>
</evidence>
<dbReference type="PANTHER" id="PTHR22808:SF1">
    <property type="entry name" value="RNA CYTOSINE-C(5)-METHYLTRANSFERASE NSUN2-RELATED"/>
    <property type="match status" value="1"/>
</dbReference>
<accession>A0A9J6D9C3</accession>
<gene>
    <name evidence="7" type="ORF">HPB51_011372</name>
</gene>
<reference evidence="7" key="2">
    <citation type="submission" date="2021-09" db="EMBL/GenBank/DDBJ databases">
        <authorList>
            <person name="Jia N."/>
            <person name="Wang J."/>
            <person name="Shi W."/>
            <person name="Du L."/>
            <person name="Sun Y."/>
            <person name="Zhan W."/>
            <person name="Jiang J."/>
            <person name="Wang Q."/>
            <person name="Zhang B."/>
            <person name="Ji P."/>
            <person name="Sakyi L.B."/>
            <person name="Cui X."/>
            <person name="Yuan T."/>
            <person name="Jiang B."/>
            <person name="Yang W."/>
            <person name="Lam T.T.-Y."/>
            <person name="Chang Q."/>
            <person name="Ding S."/>
            <person name="Wang X."/>
            <person name="Zhu J."/>
            <person name="Ruan X."/>
            <person name="Zhao L."/>
            <person name="Wei J."/>
            <person name="Que T."/>
            <person name="Du C."/>
            <person name="Cheng J."/>
            <person name="Dai P."/>
            <person name="Han X."/>
            <person name="Huang E."/>
            <person name="Gao Y."/>
            <person name="Liu J."/>
            <person name="Shao H."/>
            <person name="Ye R."/>
            <person name="Li L."/>
            <person name="Wei W."/>
            <person name="Wang X."/>
            <person name="Wang C."/>
            <person name="Huo Q."/>
            <person name="Li W."/>
            <person name="Guo W."/>
            <person name="Chen H."/>
            <person name="Chen S."/>
            <person name="Zhou L."/>
            <person name="Zhou L."/>
            <person name="Ni X."/>
            <person name="Tian J."/>
            <person name="Zhou Y."/>
            <person name="Sheng Y."/>
            <person name="Liu T."/>
            <person name="Pan Y."/>
            <person name="Xia L."/>
            <person name="Li J."/>
            <person name="Zhao F."/>
            <person name="Cao W."/>
        </authorList>
    </citation>
    <scope>NUCLEOTIDE SEQUENCE</scope>
    <source>
        <strain evidence="7">Rmic-2018</strain>
        <tissue evidence="7">Larvae</tissue>
    </source>
</reference>
<dbReference type="PROSITE" id="PS51686">
    <property type="entry name" value="SAM_MT_RSMB_NOP"/>
    <property type="match status" value="1"/>
</dbReference>
<comment type="caution">
    <text evidence="5">Lacks conserved residue(s) required for the propagation of feature annotation.</text>
</comment>
<dbReference type="Proteomes" id="UP000821866">
    <property type="component" value="Chromosome 8"/>
</dbReference>
<feature type="active site" description="Nucleophile" evidence="5">
    <location>
        <position position="169"/>
    </location>
</feature>
<dbReference type="PRINTS" id="PR02008">
    <property type="entry name" value="RCMTFAMILY"/>
</dbReference>
<comment type="similarity">
    <text evidence="5">Belongs to the class I-like SAM-binding methyltransferase superfamily. RsmB/NOP family.</text>
</comment>
<dbReference type="GO" id="GO:0005737">
    <property type="term" value="C:cytoplasm"/>
    <property type="evidence" value="ECO:0007669"/>
    <property type="project" value="TreeGrafter"/>
</dbReference>
<comment type="caution">
    <text evidence="7">The sequence shown here is derived from an EMBL/GenBank/DDBJ whole genome shotgun (WGS) entry which is preliminary data.</text>
</comment>
<dbReference type="InterPro" id="IPR029063">
    <property type="entry name" value="SAM-dependent_MTases_sf"/>
</dbReference>
<evidence type="ECO:0000256" key="1">
    <source>
        <dbReference type="ARBA" id="ARBA00022603"/>
    </source>
</evidence>
<dbReference type="GO" id="GO:0000049">
    <property type="term" value="F:tRNA binding"/>
    <property type="evidence" value="ECO:0007669"/>
    <property type="project" value="TreeGrafter"/>
</dbReference>
<evidence type="ECO:0000256" key="4">
    <source>
        <dbReference type="ARBA" id="ARBA00022884"/>
    </source>
</evidence>
<dbReference type="SUPFAM" id="SSF53335">
    <property type="entry name" value="S-adenosyl-L-methionine-dependent methyltransferases"/>
    <property type="match status" value="1"/>
</dbReference>
<sequence>MSCDAPICGLCASSGVKFTPKDACSENPFVELAGFAMSMLVLPHSNAEVERTFIQLNIVKFKLGNKLKPETTNAILVIRAGLKRHQKSCFDYELPAAVVSAIGTSTTYVQSSHLSGPSTSTSGPVEMVPDDNSGDKDLDVFFVDLLQVRIARRGLELLVEGGIMVYSTCSMNPLENEAVISSILLQCEGTVELVDARSSLPGLVSSSGLYTWKVSSKDMAVYTSFDEVPEKYHTQIRAHMFPPSSEVATQLKLERCIRILPHQQDTGAFFVAVLRKIAPKLPWESQRKDKGMGDVPVDQLQERNEGSRVTRKILLCSFQMMTRFGKLYGVVGGRLVRTNLVVVVADGDGLKFSVLICVRGMGCAHNDDVLMVVGAHRVLPCYVGRAVNRQCEARGSSGGHVEASSWSYHDLEIAPWE</sequence>
<dbReference type="InterPro" id="IPR023267">
    <property type="entry name" value="RCMT"/>
</dbReference>
<dbReference type="PANTHER" id="PTHR22808">
    <property type="entry name" value="NCL1 YEAST -RELATED NOL1/NOP2/FMU SUN DOMAIN-CONTAINING"/>
    <property type="match status" value="1"/>
</dbReference>
<evidence type="ECO:0000259" key="6">
    <source>
        <dbReference type="PROSITE" id="PS51686"/>
    </source>
</evidence>
<feature type="domain" description="SAM-dependent MTase RsmB/NOP-type" evidence="6">
    <location>
        <begin position="1"/>
        <end position="277"/>
    </location>
</feature>
<dbReference type="InterPro" id="IPR049560">
    <property type="entry name" value="MeTrfase_RsmB-F_NOP2_cat"/>
</dbReference>
<evidence type="ECO:0000256" key="2">
    <source>
        <dbReference type="ARBA" id="ARBA00022679"/>
    </source>
</evidence>